<dbReference type="AlphaFoldDB" id="A0A7S4VGC4"/>
<feature type="compositionally biased region" description="Basic and acidic residues" evidence="1">
    <location>
        <begin position="66"/>
        <end position="76"/>
    </location>
</feature>
<feature type="region of interest" description="Disordered" evidence="1">
    <location>
        <begin position="23"/>
        <end position="50"/>
    </location>
</feature>
<organism evidence="2">
    <name type="scientific">Alexandrium monilatum</name>
    <dbReference type="NCBI Taxonomy" id="311494"/>
    <lineage>
        <taxon>Eukaryota</taxon>
        <taxon>Sar</taxon>
        <taxon>Alveolata</taxon>
        <taxon>Dinophyceae</taxon>
        <taxon>Gonyaulacales</taxon>
        <taxon>Pyrocystaceae</taxon>
        <taxon>Alexandrium</taxon>
    </lineage>
</organism>
<feature type="region of interest" description="Disordered" evidence="1">
    <location>
        <begin position="66"/>
        <end position="99"/>
    </location>
</feature>
<reference evidence="2" key="1">
    <citation type="submission" date="2021-01" db="EMBL/GenBank/DDBJ databases">
        <authorList>
            <person name="Corre E."/>
            <person name="Pelletier E."/>
            <person name="Niang G."/>
            <person name="Scheremetjew M."/>
            <person name="Finn R."/>
            <person name="Kale V."/>
            <person name="Holt S."/>
            <person name="Cochrane G."/>
            <person name="Meng A."/>
            <person name="Brown T."/>
            <person name="Cohen L."/>
        </authorList>
    </citation>
    <scope>NUCLEOTIDE SEQUENCE</scope>
    <source>
        <strain evidence="2">CCMP3105</strain>
    </source>
</reference>
<accession>A0A7S4VGC4</accession>
<proteinExistence type="predicted"/>
<evidence type="ECO:0000256" key="1">
    <source>
        <dbReference type="SAM" id="MobiDB-lite"/>
    </source>
</evidence>
<name>A0A7S4VGC4_9DINO</name>
<evidence type="ECO:0000313" key="2">
    <source>
        <dbReference type="EMBL" id="CAE4643783.1"/>
    </source>
</evidence>
<feature type="compositionally biased region" description="Polar residues" evidence="1">
    <location>
        <begin position="215"/>
        <end position="224"/>
    </location>
</feature>
<feature type="compositionally biased region" description="Basic and acidic residues" evidence="1">
    <location>
        <begin position="23"/>
        <end position="49"/>
    </location>
</feature>
<gene>
    <name evidence="2" type="ORF">AMON00008_LOCUS49353</name>
</gene>
<dbReference type="EMBL" id="HBNR01069647">
    <property type="protein sequence ID" value="CAE4643783.1"/>
    <property type="molecule type" value="Transcribed_RNA"/>
</dbReference>
<protein>
    <submittedName>
        <fullName evidence="2">Uncharacterized protein</fullName>
    </submittedName>
</protein>
<sequence length="249" mass="27663">MIDFGDLEVAEEVGGESIKLKQDEERRAWERAKEERRTADEREREERVSKARVKYQKIREAKALEAERLAEKERTVPDGAAPKQPAPAAEAKTLTGKEERKQRYKWLLHLDEDAMKVASTLRPVDEDRVLETPEEEKIPGSCWQIICAGPPPDFTDIQTLKQEIKKSDILSVFGPAKPSSSRRAGRFSAALAKGGLAALSLCKRSKRPEDGESTVDPSEISTADPTEAWEGSEEDLSSCDGRSEPGDSA</sequence>
<feature type="region of interest" description="Disordered" evidence="1">
    <location>
        <begin position="203"/>
        <end position="249"/>
    </location>
</feature>
<feature type="compositionally biased region" description="Low complexity" evidence="1">
    <location>
        <begin position="77"/>
        <end position="91"/>
    </location>
</feature>